<name>A0AA95SBD8_9BACI</name>
<dbReference type="PANTHER" id="PTHR46825:SF11">
    <property type="entry name" value="PENICILLIN-BINDING PROTEIN 4"/>
    <property type="match status" value="1"/>
</dbReference>
<dbReference type="InterPro" id="IPR050491">
    <property type="entry name" value="AmpC-like"/>
</dbReference>
<proteinExistence type="predicted"/>
<dbReference type="KEGG" id="nnv:QNH39_19910"/>
<dbReference type="RefSeq" id="WP_066090562.1">
    <property type="nucleotide sequence ID" value="NZ_CP126114.1"/>
</dbReference>
<dbReference type="InterPro" id="IPR012338">
    <property type="entry name" value="Beta-lactam/transpept-like"/>
</dbReference>
<dbReference type="Gene3D" id="3.40.710.10">
    <property type="entry name" value="DD-peptidase/beta-lactamase superfamily"/>
    <property type="match status" value="1"/>
</dbReference>
<reference evidence="6" key="1">
    <citation type="submission" date="2023-05" db="EMBL/GenBank/DDBJ databases">
        <title>Comparative genomics of Bacillaceae isolates and their secondary metabolite potential.</title>
        <authorList>
            <person name="Song L."/>
            <person name="Nielsen L.J."/>
            <person name="Mohite O."/>
            <person name="Xu X."/>
            <person name="Weber T."/>
            <person name="Kovacs A.T."/>
        </authorList>
    </citation>
    <scope>NUCLEOTIDE SEQUENCE</scope>
    <source>
        <strain evidence="6">XLM17</strain>
    </source>
</reference>
<keyword evidence="2" id="KW-0472">Membrane</keyword>
<evidence type="ECO:0000256" key="4">
    <source>
        <dbReference type="SAM" id="MobiDB-lite"/>
    </source>
</evidence>
<feature type="region of interest" description="Disordered" evidence="4">
    <location>
        <begin position="27"/>
        <end position="56"/>
    </location>
</feature>
<dbReference type="SUPFAM" id="SSF56601">
    <property type="entry name" value="beta-lactamase/transpeptidase-like"/>
    <property type="match status" value="1"/>
</dbReference>
<gene>
    <name evidence="6" type="ORF">QNH39_19910</name>
</gene>
<protein>
    <submittedName>
        <fullName evidence="6">Serine hydrolase domain-containing protein</fullName>
        <ecNumber evidence="6">3.1.1.103</ecNumber>
    </submittedName>
</protein>
<dbReference type="Pfam" id="PF00144">
    <property type="entry name" value="Beta-lactamase"/>
    <property type="match status" value="1"/>
</dbReference>
<feature type="coiled-coil region" evidence="3">
    <location>
        <begin position="61"/>
        <end position="89"/>
    </location>
</feature>
<evidence type="ECO:0000256" key="1">
    <source>
        <dbReference type="ARBA" id="ARBA00004370"/>
    </source>
</evidence>
<keyword evidence="7" id="KW-1185">Reference proteome</keyword>
<evidence type="ECO:0000259" key="5">
    <source>
        <dbReference type="Pfam" id="PF00144"/>
    </source>
</evidence>
<dbReference type="EMBL" id="CP126114">
    <property type="protein sequence ID" value="WHY84898.1"/>
    <property type="molecule type" value="Genomic_DNA"/>
</dbReference>
<keyword evidence="6" id="KW-0378">Hydrolase</keyword>
<dbReference type="GO" id="GO:0016020">
    <property type="term" value="C:membrane"/>
    <property type="evidence" value="ECO:0007669"/>
    <property type="project" value="UniProtKB-SubCell"/>
</dbReference>
<dbReference type="EC" id="3.1.1.103" evidence="6"/>
<dbReference type="GO" id="GO:0016787">
    <property type="term" value="F:hydrolase activity"/>
    <property type="evidence" value="ECO:0007669"/>
    <property type="project" value="UniProtKB-KW"/>
</dbReference>
<organism evidence="6 7">
    <name type="scientific">Neobacillus novalis</name>
    <dbReference type="NCBI Taxonomy" id="220687"/>
    <lineage>
        <taxon>Bacteria</taxon>
        <taxon>Bacillati</taxon>
        <taxon>Bacillota</taxon>
        <taxon>Bacilli</taxon>
        <taxon>Bacillales</taxon>
        <taxon>Bacillaceae</taxon>
        <taxon>Neobacillus</taxon>
    </lineage>
</organism>
<accession>A0AA95SBD8</accession>
<keyword evidence="3" id="KW-0175">Coiled coil</keyword>
<evidence type="ECO:0000313" key="7">
    <source>
        <dbReference type="Proteomes" id="UP001178288"/>
    </source>
</evidence>
<evidence type="ECO:0000256" key="3">
    <source>
        <dbReference type="SAM" id="Coils"/>
    </source>
</evidence>
<dbReference type="PANTHER" id="PTHR46825">
    <property type="entry name" value="D-ALANYL-D-ALANINE-CARBOXYPEPTIDASE/ENDOPEPTIDASE AMPH"/>
    <property type="match status" value="1"/>
</dbReference>
<feature type="domain" description="Beta-lactamase-related" evidence="5">
    <location>
        <begin position="80"/>
        <end position="376"/>
    </location>
</feature>
<comment type="subcellular location">
    <subcellularLocation>
        <location evidence="1">Membrane</location>
    </subcellularLocation>
</comment>
<evidence type="ECO:0000256" key="2">
    <source>
        <dbReference type="ARBA" id="ARBA00023136"/>
    </source>
</evidence>
<dbReference type="InterPro" id="IPR001466">
    <property type="entry name" value="Beta-lactam-related"/>
</dbReference>
<sequence>MKVKNLVVFLLVVVLVFYMGGCENSTPPNKESATKDFHNINESPKNKDKIPIGKKDPSIIKEESEKEKAALAQKNEEMLQQKIREYLNTNSLSGTFAVVRGKHILFNEGAGYANIEEKSLNTASTTYPIGSITKIFVSTSIMMLQERQLLNIQDPVSKYIANFPNGDKIKLYHLLTHTSGIRSPNWQKSDKTPLNLVQEIEKAPIKFQPGEKWDYLDANYMILGYIVEKTSEISLHQFIQENIFNKISLKETGFFTHENPVPYSSVGYMKQDDKDKPTNSLNPYVLFGCGDIYTTAYDMAQFDQALLNGELISKNSLVQMTTPSGTHSKYALGVYNDFDKNYYFSIGVLGGWYSMHAYYKDKDQTQIVILMNSRSKTTEIGNIMRDIYQMVLDSPLSSNMDGAL</sequence>
<dbReference type="AlphaFoldDB" id="A0AA95SBD8"/>
<dbReference type="Proteomes" id="UP001178288">
    <property type="component" value="Chromosome"/>
</dbReference>
<evidence type="ECO:0000313" key="6">
    <source>
        <dbReference type="EMBL" id="WHY84898.1"/>
    </source>
</evidence>
<feature type="compositionally biased region" description="Basic and acidic residues" evidence="4">
    <location>
        <begin position="32"/>
        <end position="56"/>
    </location>
</feature>